<comment type="caution">
    <text evidence="2">The sequence shown here is derived from an EMBL/GenBank/DDBJ whole genome shotgun (WGS) entry which is preliminary data.</text>
</comment>
<evidence type="ECO:0000256" key="1">
    <source>
        <dbReference type="SAM" id="Phobius"/>
    </source>
</evidence>
<proteinExistence type="predicted"/>
<evidence type="ECO:0000313" key="2">
    <source>
        <dbReference type="EMBL" id="KAE9536384.1"/>
    </source>
</evidence>
<keyword evidence="1" id="KW-0812">Transmembrane</keyword>
<feature type="transmembrane region" description="Helical" evidence="1">
    <location>
        <begin position="20"/>
        <end position="43"/>
    </location>
</feature>
<evidence type="ECO:0000313" key="3">
    <source>
        <dbReference type="Proteomes" id="UP000475862"/>
    </source>
</evidence>
<keyword evidence="3" id="KW-1185">Reference proteome</keyword>
<reference evidence="2 3" key="1">
    <citation type="submission" date="2019-08" db="EMBL/GenBank/DDBJ databases">
        <title>The genome of the soybean aphid Biotype 1, its phylome, world population structure and adaptation to the North American continent.</title>
        <authorList>
            <person name="Giordano R."/>
            <person name="Donthu R.K."/>
            <person name="Hernandez A.G."/>
            <person name="Wright C.L."/>
            <person name="Zimin A.V."/>
        </authorList>
    </citation>
    <scope>NUCLEOTIDE SEQUENCE [LARGE SCALE GENOMIC DNA]</scope>
    <source>
        <tissue evidence="2">Whole aphids</tissue>
    </source>
</reference>
<dbReference type="EMBL" id="VYZN01000023">
    <property type="protein sequence ID" value="KAE9536384.1"/>
    <property type="molecule type" value="Genomic_DNA"/>
</dbReference>
<sequence length="248" mass="28424">MHLIDYNIYTKSLTFFGVLQVSMSISAFLSPSFIDIFLPFLFYNQKIVCINKILFFDKILIIKLLQIFTLLGVFKYASTDCLLEESGVISFKSTISPNRSTGFLGRFYKCVSFIKMILLHTIDADGEALQLNLKDHYHYVHSSGDSGVSISFKSITSPNRSTDFLRHCGVFFFEELICESHSFGISSVLLYLNDLLEEDNSFFNFSRVQGVPTTVEDILYNIYGHEEKTDNPWMNLQCCNIALFIMMD</sequence>
<keyword evidence="1" id="KW-0472">Membrane</keyword>
<protein>
    <submittedName>
        <fullName evidence="2">Uncharacterized protein</fullName>
    </submittedName>
</protein>
<organism evidence="2 3">
    <name type="scientific">Aphis glycines</name>
    <name type="common">Soybean aphid</name>
    <dbReference type="NCBI Taxonomy" id="307491"/>
    <lineage>
        <taxon>Eukaryota</taxon>
        <taxon>Metazoa</taxon>
        <taxon>Ecdysozoa</taxon>
        <taxon>Arthropoda</taxon>
        <taxon>Hexapoda</taxon>
        <taxon>Insecta</taxon>
        <taxon>Pterygota</taxon>
        <taxon>Neoptera</taxon>
        <taxon>Paraneoptera</taxon>
        <taxon>Hemiptera</taxon>
        <taxon>Sternorrhyncha</taxon>
        <taxon>Aphidomorpha</taxon>
        <taxon>Aphidoidea</taxon>
        <taxon>Aphididae</taxon>
        <taxon>Aphidini</taxon>
        <taxon>Aphis</taxon>
        <taxon>Aphis</taxon>
    </lineage>
</organism>
<accession>A0A6G0TR42</accession>
<dbReference type="AlphaFoldDB" id="A0A6G0TR42"/>
<dbReference type="Proteomes" id="UP000475862">
    <property type="component" value="Unassembled WGS sequence"/>
</dbReference>
<gene>
    <name evidence="2" type="ORF">AGLY_007173</name>
</gene>
<keyword evidence="1" id="KW-1133">Transmembrane helix</keyword>
<name>A0A6G0TR42_APHGL</name>